<feature type="region of interest" description="Disordered" evidence="3">
    <location>
        <begin position="149"/>
        <end position="222"/>
    </location>
</feature>
<dbReference type="InterPro" id="IPR012677">
    <property type="entry name" value="Nucleotide-bd_a/b_plait_sf"/>
</dbReference>
<dbReference type="Gene3D" id="3.30.70.330">
    <property type="match status" value="5"/>
</dbReference>
<dbReference type="GO" id="GO:0030686">
    <property type="term" value="C:90S preribosome"/>
    <property type="evidence" value="ECO:0007669"/>
    <property type="project" value="EnsemblFungi"/>
</dbReference>
<evidence type="ECO:0000259" key="4">
    <source>
        <dbReference type="PROSITE" id="PS50102"/>
    </source>
</evidence>
<feature type="compositionally biased region" description="Basic and acidic residues" evidence="3">
    <location>
        <begin position="58"/>
        <end position="80"/>
    </location>
</feature>
<dbReference type="Pfam" id="PF00076">
    <property type="entry name" value="RRM_1"/>
    <property type="match status" value="4"/>
</dbReference>
<protein>
    <submittedName>
        <fullName evidence="5">Rna-binding domain-containing protein</fullName>
    </submittedName>
</protein>
<feature type="domain" description="RRM" evidence="4">
    <location>
        <begin position="537"/>
        <end position="620"/>
    </location>
</feature>
<dbReference type="OrthoDB" id="439639at2759"/>
<dbReference type="CDD" id="cd12320">
    <property type="entry name" value="RRM6_RBM19_RRM5_MRD1"/>
    <property type="match status" value="1"/>
</dbReference>
<dbReference type="GO" id="GO:0000447">
    <property type="term" value="P:endonucleolytic cleavage in ITS1 to separate SSU-rRNA from 5.8S rRNA and LSU-rRNA from tricistronic rRNA transcript (SSU-rRNA, 5.8S rRNA, LSU-rRNA)"/>
    <property type="evidence" value="ECO:0007669"/>
    <property type="project" value="EnsemblFungi"/>
</dbReference>
<accession>A0A068RKF1</accession>
<reference evidence="5" key="1">
    <citation type="submission" date="2013-08" db="EMBL/GenBank/DDBJ databases">
        <title>Gene expansion shapes genome architecture in the human pathogen Lichtheimia corymbifera: an evolutionary genomics analysis in the ancient terrestrial Mucorales (Mucoromycotina).</title>
        <authorList>
            <person name="Schwartze V.U."/>
            <person name="Winter S."/>
            <person name="Shelest E."/>
            <person name="Marcet-Houben M."/>
            <person name="Horn F."/>
            <person name="Wehner S."/>
            <person name="Hoffmann K."/>
            <person name="Riege K."/>
            <person name="Sammeth M."/>
            <person name="Nowrousian M."/>
            <person name="Valiante V."/>
            <person name="Linde J."/>
            <person name="Jacobsen I.D."/>
            <person name="Marz M."/>
            <person name="Brakhage A.A."/>
            <person name="Gabaldon T."/>
            <person name="Bocker S."/>
            <person name="Voigt K."/>
        </authorList>
    </citation>
    <scope>NUCLEOTIDE SEQUENCE [LARGE SCALE GENOMIC DNA]</scope>
    <source>
        <strain evidence="5">FSU 9682</strain>
    </source>
</reference>
<dbReference type="SMART" id="SM00360">
    <property type="entry name" value="RRM"/>
    <property type="match status" value="4"/>
</dbReference>
<proteinExistence type="predicted"/>
<dbReference type="GO" id="GO:0034462">
    <property type="term" value="P:small-subunit processome assembly"/>
    <property type="evidence" value="ECO:0007669"/>
    <property type="project" value="EnsemblFungi"/>
</dbReference>
<evidence type="ECO:0000256" key="1">
    <source>
        <dbReference type="ARBA" id="ARBA00022884"/>
    </source>
</evidence>
<evidence type="ECO:0000313" key="6">
    <source>
        <dbReference type="Proteomes" id="UP000027586"/>
    </source>
</evidence>
<dbReference type="Proteomes" id="UP000027586">
    <property type="component" value="Unassembled WGS sequence"/>
</dbReference>
<dbReference type="SUPFAM" id="SSF54928">
    <property type="entry name" value="RNA-binding domain, RBD"/>
    <property type="match status" value="4"/>
</dbReference>
<feature type="compositionally biased region" description="Acidic residues" evidence="3">
    <location>
        <begin position="168"/>
        <end position="186"/>
    </location>
</feature>
<feature type="domain" description="RRM" evidence="4">
    <location>
        <begin position="421"/>
        <end position="493"/>
    </location>
</feature>
<name>A0A068RKF1_9FUNG</name>
<dbReference type="PANTHER" id="PTHR10352">
    <property type="entry name" value="EUKARYOTIC TRANSLATION INITIATION FACTOR 3 SUBUNIT G"/>
    <property type="match status" value="1"/>
</dbReference>
<dbReference type="CDD" id="cd12317">
    <property type="entry name" value="RRM4_RBM19_RRM3_MRD1"/>
    <property type="match status" value="1"/>
</dbReference>
<evidence type="ECO:0000256" key="3">
    <source>
        <dbReference type="SAM" id="MobiDB-lite"/>
    </source>
</evidence>
<dbReference type="PROSITE" id="PS50102">
    <property type="entry name" value="RRM"/>
    <property type="match status" value="4"/>
</dbReference>
<evidence type="ECO:0000313" key="5">
    <source>
        <dbReference type="EMBL" id="CDH50097.1"/>
    </source>
</evidence>
<dbReference type="GO" id="GO:0000472">
    <property type="term" value="P:endonucleolytic cleavage to generate mature 5'-end of SSU-rRNA from (SSU-rRNA, 5.8S rRNA, LSU-rRNA)"/>
    <property type="evidence" value="ECO:0007669"/>
    <property type="project" value="EnsemblFungi"/>
</dbReference>
<dbReference type="InterPro" id="IPR000504">
    <property type="entry name" value="RRM_dom"/>
</dbReference>
<dbReference type="InterPro" id="IPR035979">
    <property type="entry name" value="RBD_domain_sf"/>
</dbReference>
<dbReference type="AlphaFoldDB" id="A0A068RKF1"/>
<dbReference type="GO" id="GO:0032040">
    <property type="term" value="C:small-subunit processome"/>
    <property type="evidence" value="ECO:0007669"/>
    <property type="project" value="EnsemblFungi"/>
</dbReference>
<dbReference type="GO" id="GO:0042134">
    <property type="term" value="F:rRNA primary transcript binding"/>
    <property type="evidence" value="ECO:0007669"/>
    <property type="project" value="EnsemblFungi"/>
</dbReference>
<gene>
    <name evidence="5" type="ORF">LCOR_01819.1</name>
</gene>
<keyword evidence="6" id="KW-1185">Reference proteome</keyword>
<dbReference type="GO" id="GO:0000480">
    <property type="term" value="P:endonucleolytic cleavage in 5'-ETS of tricistronic rRNA transcript (SSU-rRNA, 5.8S rRNA, LSU-rRNA)"/>
    <property type="evidence" value="ECO:0007669"/>
    <property type="project" value="EnsemblFungi"/>
</dbReference>
<evidence type="ECO:0000256" key="2">
    <source>
        <dbReference type="PROSITE-ProRule" id="PRU00176"/>
    </source>
</evidence>
<dbReference type="STRING" id="1263082.A0A068RKF1"/>
<dbReference type="VEuPathDB" id="FungiDB:LCOR_01819.1"/>
<keyword evidence="1 2" id="KW-0694">RNA-binding</keyword>
<organism evidence="5 6">
    <name type="scientific">Lichtheimia corymbifera JMRC:FSU:9682</name>
    <dbReference type="NCBI Taxonomy" id="1263082"/>
    <lineage>
        <taxon>Eukaryota</taxon>
        <taxon>Fungi</taxon>
        <taxon>Fungi incertae sedis</taxon>
        <taxon>Mucoromycota</taxon>
        <taxon>Mucoromycotina</taxon>
        <taxon>Mucoromycetes</taxon>
        <taxon>Mucorales</taxon>
        <taxon>Lichtheimiaceae</taxon>
        <taxon>Lichtheimia</taxon>
    </lineage>
</organism>
<feature type="domain" description="RRM" evidence="4">
    <location>
        <begin position="636"/>
        <end position="713"/>
    </location>
</feature>
<comment type="caution">
    <text evidence="5">The sequence shown here is derived from an EMBL/GenBank/DDBJ whole genome shotgun (WGS) entry which is preliminary data.</text>
</comment>
<feature type="region of interest" description="Disordered" evidence="3">
    <location>
        <begin position="54"/>
        <end position="80"/>
    </location>
</feature>
<feature type="domain" description="RRM" evidence="4">
    <location>
        <begin position="235"/>
        <end position="313"/>
    </location>
</feature>
<dbReference type="EMBL" id="CBTN010000005">
    <property type="protein sequence ID" value="CDH50097.1"/>
    <property type="molecule type" value="Genomic_DNA"/>
</dbReference>
<sequence>MKTAQGVSRRFGFIGYRTESEAQAALDYFNNTYINTSRIVVEKALPYRSEALPRPWSRHTEGSSAYERKHGGSAKNKDDYQVEETDAFKEQQRLKDQHVNKLAAAENDPKLQEFLDVMTSRSKGKTWANDDTGVLKGGKDGNTEEKIKIAADSDDDLYEDLPAKKPNDEDDEGSDEDDDEQLDEDGVSMGGQRSHGRSSKSANDPEAMDIDNDNEPRNNNEQDQDAAIAQIEDTGRLFVRNLTYTCTEADLKDLFSQYGPLSEVNLPVSKDTKRPKGYAYIGFLLPEHAIKAYQEQDMKFFQGRLMHIIPAKEKPQAPEQDILGPNGTKLSKVKKEKEAKRKNLAGSDFNWSTLYMSSDAITGAIADRLGLSKGEVLDPNSSNMAVRLALAETNLVNETKEFFEKHGIVLDSFGKKERSDTIILVKNTPFGTSEDDLRELFGKYGDLGRVLVPPAQTMGVVEFIEPSEARAAFKSLAYRRYKDTLIYLEKAPVGLFKEKTSEVTVAGDKKDKSTGKTAISGADLIESTPDTDDSDVATLFVKNLNFSTTPEGLRKVFSGLEGYRSSRINVKNDFANPGKTLSMGYGFVEFDSKASAQKALNAMQGYVLDDHALQLKFSHSNPSGSTKKNIKKAESTKLVVHNVPFEATEKELRELFSAYGQLKSLRAPKKFNGGHRGFAFMEFTTKQEAKNVFESMGNIHLYGRHLVLDWAKDDEGVDALREKTGRSYAKEERLGGRVNKKRKVDLDGDDDHEMLE</sequence>